<dbReference type="EMBL" id="JAUEDM010000009">
    <property type="protein sequence ID" value="KAK3312533.1"/>
    <property type="molecule type" value="Genomic_DNA"/>
</dbReference>
<keyword evidence="3" id="KW-1185">Reference proteome</keyword>
<comment type="caution">
    <text evidence="2">The sequence shown here is derived from an EMBL/GenBank/DDBJ whole genome shotgun (WGS) entry which is preliminary data.</text>
</comment>
<proteinExistence type="predicted"/>
<feature type="chain" id="PRO_5042255684" evidence="1">
    <location>
        <begin position="21"/>
        <end position="93"/>
    </location>
</feature>
<protein>
    <submittedName>
        <fullName evidence="2">Uncharacterized protein</fullName>
    </submittedName>
</protein>
<keyword evidence="1" id="KW-0732">Signal</keyword>
<dbReference type="Proteomes" id="UP001283341">
    <property type="component" value="Unassembled WGS sequence"/>
</dbReference>
<evidence type="ECO:0000313" key="3">
    <source>
        <dbReference type="Proteomes" id="UP001283341"/>
    </source>
</evidence>
<organism evidence="2 3">
    <name type="scientific">Apodospora peruviana</name>
    <dbReference type="NCBI Taxonomy" id="516989"/>
    <lineage>
        <taxon>Eukaryota</taxon>
        <taxon>Fungi</taxon>
        <taxon>Dikarya</taxon>
        <taxon>Ascomycota</taxon>
        <taxon>Pezizomycotina</taxon>
        <taxon>Sordariomycetes</taxon>
        <taxon>Sordariomycetidae</taxon>
        <taxon>Sordariales</taxon>
        <taxon>Lasiosphaeriaceae</taxon>
        <taxon>Apodospora</taxon>
    </lineage>
</organism>
<name>A0AAE0HTC2_9PEZI</name>
<sequence length="93" mass="9377">MAKFFAIVAAAAALIAGVQAENCPRSAPGLCGSDLIDNFKCSTELSLTFITPAGNNPRDCVFPVSSGGDPQGAGVFCCAQGQCKPNGLGQAHC</sequence>
<reference evidence="2" key="1">
    <citation type="journal article" date="2023" name="Mol. Phylogenet. Evol.">
        <title>Genome-scale phylogeny and comparative genomics of the fungal order Sordariales.</title>
        <authorList>
            <person name="Hensen N."/>
            <person name="Bonometti L."/>
            <person name="Westerberg I."/>
            <person name="Brannstrom I.O."/>
            <person name="Guillou S."/>
            <person name="Cros-Aarteil S."/>
            <person name="Calhoun S."/>
            <person name="Haridas S."/>
            <person name="Kuo A."/>
            <person name="Mondo S."/>
            <person name="Pangilinan J."/>
            <person name="Riley R."/>
            <person name="LaButti K."/>
            <person name="Andreopoulos B."/>
            <person name="Lipzen A."/>
            <person name="Chen C."/>
            <person name="Yan M."/>
            <person name="Daum C."/>
            <person name="Ng V."/>
            <person name="Clum A."/>
            <person name="Steindorff A."/>
            <person name="Ohm R.A."/>
            <person name="Martin F."/>
            <person name="Silar P."/>
            <person name="Natvig D.O."/>
            <person name="Lalanne C."/>
            <person name="Gautier V."/>
            <person name="Ament-Velasquez S.L."/>
            <person name="Kruys A."/>
            <person name="Hutchinson M.I."/>
            <person name="Powell A.J."/>
            <person name="Barry K."/>
            <person name="Miller A.N."/>
            <person name="Grigoriev I.V."/>
            <person name="Debuchy R."/>
            <person name="Gladieux P."/>
            <person name="Hiltunen Thoren M."/>
            <person name="Johannesson H."/>
        </authorList>
    </citation>
    <scope>NUCLEOTIDE SEQUENCE</scope>
    <source>
        <strain evidence="2">CBS 118394</strain>
    </source>
</reference>
<evidence type="ECO:0000256" key="1">
    <source>
        <dbReference type="SAM" id="SignalP"/>
    </source>
</evidence>
<dbReference type="AlphaFoldDB" id="A0AAE0HTC2"/>
<feature type="signal peptide" evidence="1">
    <location>
        <begin position="1"/>
        <end position="20"/>
    </location>
</feature>
<reference evidence="2" key="2">
    <citation type="submission" date="2023-06" db="EMBL/GenBank/DDBJ databases">
        <authorList>
            <consortium name="Lawrence Berkeley National Laboratory"/>
            <person name="Haridas S."/>
            <person name="Hensen N."/>
            <person name="Bonometti L."/>
            <person name="Westerberg I."/>
            <person name="Brannstrom I.O."/>
            <person name="Guillou S."/>
            <person name="Cros-Aarteil S."/>
            <person name="Calhoun S."/>
            <person name="Kuo A."/>
            <person name="Mondo S."/>
            <person name="Pangilinan J."/>
            <person name="Riley R."/>
            <person name="Labutti K."/>
            <person name="Andreopoulos B."/>
            <person name="Lipzen A."/>
            <person name="Chen C."/>
            <person name="Yanf M."/>
            <person name="Daum C."/>
            <person name="Ng V."/>
            <person name="Clum A."/>
            <person name="Steindorff A."/>
            <person name="Ohm R."/>
            <person name="Martin F."/>
            <person name="Silar P."/>
            <person name="Natvig D."/>
            <person name="Lalanne C."/>
            <person name="Gautier V."/>
            <person name="Ament-Velasquez S.L."/>
            <person name="Kruys A."/>
            <person name="Hutchinson M.I."/>
            <person name="Powell A.J."/>
            <person name="Barry K."/>
            <person name="Miller A.N."/>
            <person name="Grigoriev I.V."/>
            <person name="Debuchy R."/>
            <person name="Gladieux P."/>
            <person name="Thoren M.H."/>
            <person name="Johannesson H."/>
        </authorList>
    </citation>
    <scope>NUCLEOTIDE SEQUENCE</scope>
    <source>
        <strain evidence="2">CBS 118394</strain>
    </source>
</reference>
<evidence type="ECO:0000313" key="2">
    <source>
        <dbReference type="EMBL" id="KAK3312533.1"/>
    </source>
</evidence>
<gene>
    <name evidence="2" type="ORF">B0H66DRAFT_570828</name>
</gene>
<accession>A0AAE0HTC2</accession>